<dbReference type="SMART" id="SM00176">
    <property type="entry name" value="RAN"/>
    <property type="match status" value="1"/>
</dbReference>
<evidence type="ECO:0000256" key="4">
    <source>
        <dbReference type="ARBA" id="ARBA00023288"/>
    </source>
</evidence>
<evidence type="ECO:0000256" key="6">
    <source>
        <dbReference type="SAM" id="MobiDB-lite"/>
    </source>
</evidence>
<dbReference type="InterPro" id="IPR001806">
    <property type="entry name" value="Small_GTPase"/>
</dbReference>
<dbReference type="SMART" id="SM00174">
    <property type="entry name" value="RHO"/>
    <property type="match status" value="1"/>
</dbReference>
<feature type="compositionally biased region" description="Gly residues" evidence="6">
    <location>
        <begin position="314"/>
        <end position="325"/>
    </location>
</feature>
<evidence type="ECO:0000256" key="2">
    <source>
        <dbReference type="ARBA" id="ARBA00022741"/>
    </source>
</evidence>
<dbReference type="CDD" id="cd01863">
    <property type="entry name" value="Rab18"/>
    <property type="match status" value="1"/>
</dbReference>
<dbReference type="PROSITE" id="PS51421">
    <property type="entry name" value="RAS"/>
    <property type="match status" value="1"/>
</dbReference>
<protein>
    <submittedName>
        <fullName evidence="7">Uncharacterized protein</fullName>
    </submittedName>
</protein>
<dbReference type="GO" id="GO:0005525">
    <property type="term" value="F:GTP binding"/>
    <property type="evidence" value="ECO:0007669"/>
    <property type="project" value="UniProtKB-KW"/>
</dbReference>
<evidence type="ECO:0000256" key="1">
    <source>
        <dbReference type="ARBA" id="ARBA00006270"/>
    </source>
</evidence>
<keyword evidence="2" id="KW-0547">Nucleotide-binding</keyword>
<comment type="similarity">
    <text evidence="1">Belongs to the small GTPase superfamily. Rab family.</text>
</comment>
<dbReference type="PRINTS" id="PR00449">
    <property type="entry name" value="RASTRNSFRMNG"/>
</dbReference>
<dbReference type="InParanoid" id="B9S0D4"/>
<keyword evidence="4" id="KW-0449">Lipoprotein</keyword>
<dbReference type="Pfam" id="PF00071">
    <property type="entry name" value="Ras"/>
    <property type="match status" value="1"/>
</dbReference>
<dbReference type="InterPro" id="IPR050227">
    <property type="entry name" value="Rab"/>
</dbReference>
<evidence type="ECO:0000313" key="7">
    <source>
        <dbReference type="EMBL" id="EEF42867.1"/>
    </source>
</evidence>
<dbReference type="InterPro" id="IPR005225">
    <property type="entry name" value="Small_GTP-bd"/>
</dbReference>
<accession>B9S0D4</accession>
<organism evidence="7 8">
    <name type="scientific">Ricinus communis</name>
    <name type="common">Castor bean</name>
    <dbReference type="NCBI Taxonomy" id="3988"/>
    <lineage>
        <taxon>Eukaryota</taxon>
        <taxon>Viridiplantae</taxon>
        <taxon>Streptophyta</taxon>
        <taxon>Embryophyta</taxon>
        <taxon>Tracheophyta</taxon>
        <taxon>Spermatophyta</taxon>
        <taxon>Magnoliopsida</taxon>
        <taxon>eudicotyledons</taxon>
        <taxon>Gunneridae</taxon>
        <taxon>Pentapetalae</taxon>
        <taxon>rosids</taxon>
        <taxon>fabids</taxon>
        <taxon>Malpighiales</taxon>
        <taxon>Euphorbiaceae</taxon>
        <taxon>Acalyphoideae</taxon>
        <taxon>Acalypheae</taxon>
        <taxon>Ricinus</taxon>
    </lineage>
</organism>
<dbReference type="PROSITE" id="PS51419">
    <property type="entry name" value="RAB"/>
    <property type="match status" value="1"/>
</dbReference>
<dbReference type="FunFam" id="3.40.50.300:FF:001129">
    <property type="entry name" value="ras-related protein Rab-44 isoform X2"/>
    <property type="match status" value="1"/>
</dbReference>
<dbReference type="EMBL" id="EQ973837">
    <property type="protein sequence ID" value="EEF42867.1"/>
    <property type="molecule type" value="Genomic_DNA"/>
</dbReference>
<feature type="region of interest" description="Disordered" evidence="6">
    <location>
        <begin position="284"/>
        <end position="325"/>
    </location>
</feature>
<proteinExistence type="inferred from homology"/>
<gene>
    <name evidence="7" type="ORF">RCOM_1353390</name>
</gene>
<evidence type="ECO:0000256" key="3">
    <source>
        <dbReference type="ARBA" id="ARBA00023134"/>
    </source>
</evidence>
<dbReference type="Proteomes" id="UP000008311">
    <property type="component" value="Unassembled WGS sequence"/>
</dbReference>
<name>B9S0D4_RICCO</name>
<dbReference type="NCBIfam" id="TIGR00231">
    <property type="entry name" value="small_GTP"/>
    <property type="match status" value="1"/>
</dbReference>
<dbReference type="SUPFAM" id="SSF52540">
    <property type="entry name" value="P-loop containing nucleoside triphosphate hydrolases"/>
    <property type="match status" value="1"/>
</dbReference>
<sequence length="325" mass="36602">MALQQILMTMMPPYNSQINHIFLINLSHDNDLSPEYRSVCPSSSDTRVEFYSAEYEYGNDNGFRKNGISYLDNYENKESSTEQSWCWLRYFQKKGRELITMGSPSGKGSDYDHSFKIVLIGDSNVGKSSLIVSFISGAVTELPNTIGMDIKMKQITVGGKRLKLTIWDTAGQERFRTLTSSYYRDAHGIILVYDVTQKQSFTNLENLWTKEVELYSTNKDCIKMLVGNKVDRESERAVSREEGMDLAKQQGFLFLESSAKTRENVEKCFDDLALKMLQELEKKRQEELKPKATAPEPKPVELKPPEKPATYTGPPGGGGGGGCCG</sequence>
<dbReference type="PROSITE" id="PS51420">
    <property type="entry name" value="RHO"/>
    <property type="match status" value="1"/>
</dbReference>
<dbReference type="InterPro" id="IPR027417">
    <property type="entry name" value="P-loop_NTPase"/>
</dbReference>
<dbReference type="GO" id="GO:0012505">
    <property type="term" value="C:endomembrane system"/>
    <property type="evidence" value="ECO:0000318"/>
    <property type="project" value="GO_Central"/>
</dbReference>
<evidence type="ECO:0000313" key="8">
    <source>
        <dbReference type="Proteomes" id="UP000008311"/>
    </source>
</evidence>
<dbReference type="STRING" id="3988.B9S0D4"/>
<dbReference type="GO" id="GO:0003924">
    <property type="term" value="F:GTPase activity"/>
    <property type="evidence" value="ECO:0000318"/>
    <property type="project" value="GO_Central"/>
</dbReference>
<keyword evidence="8" id="KW-1185">Reference proteome</keyword>
<dbReference type="Gene3D" id="3.40.50.300">
    <property type="entry name" value="P-loop containing nucleotide triphosphate hydrolases"/>
    <property type="match status" value="1"/>
</dbReference>
<keyword evidence="7" id="KW-0378">Hydrolase</keyword>
<dbReference type="PANTHER" id="PTHR47977">
    <property type="entry name" value="RAS-RELATED PROTEIN RAB"/>
    <property type="match status" value="1"/>
</dbReference>
<evidence type="ECO:0000256" key="5">
    <source>
        <dbReference type="ARBA" id="ARBA00037868"/>
    </source>
</evidence>
<dbReference type="GO" id="GO:0006886">
    <property type="term" value="P:intracellular protein transport"/>
    <property type="evidence" value="ECO:0000318"/>
    <property type="project" value="GO_Central"/>
</dbReference>
<dbReference type="GO" id="GO:0005794">
    <property type="term" value="C:Golgi apparatus"/>
    <property type="evidence" value="ECO:0000318"/>
    <property type="project" value="GO_Central"/>
</dbReference>
<comment type="subcellular location">
    <subcellularLocation>
        <location evidence="5">Endomembrane system</location>
        <topology evidence="5">Lipid-anchor</topology>
    </subcellularLocation>
</comment>
<dbReference type="AlphaFoldDB" id="B9S0D4"/>
<reference evidence="8" key="1">
    <citation type="journal article" date="2010" name="Nat. Biotechnol.">
        <title>Draft genome sequence of the oilseed species Ricinus communis.</title>
        <authorList>
            <person name="Chan A.P."/>
            <person name="Crabtree J."/>
            <person name="Zhao Q."/>
            <person name="Lorenzi H."/>
            <person name="Orvis J."/>
            <person name="Puiu D."/>
            <person name="Melake-Berhan A."/>
            <person name="Jones K.M."/>
            <person name="Redman J."/>
            <person name="Chen G."/>
            <person name="Cahoon E.B."/>
            <person name="Gedil M."/>
            <person name="Stanke M."/>
            <person name="Haas B.J."/>
            <person name="Wortman J.R."/>
            <person name="Fraser-Liggett C.M."/>
            <person name="Ravel J."/>
            <person name="Rabinowicz P.D."/>
        </authorList>
    </citation>
    <scope>NUCLEOTIDE SEQUENCE [LARGE SCALE GENOMIC DNA]</scope>
    <source>
        <strain evidence="8">cv. Hale</strain>
    </source>
</reference>
<keyword evidence="3" id="KW-0342">GTP-binding</keyword>
<dbReference type="SMART" id="SM00173">
    <property type="entry name" value="RAS"/>
    <property type="match status" value="1"/>
</dbReference>
<dbReference type="SMART" id="SM00175">
    <property type="entry name" value="RAB"/>
    <property type="match status" value="1"/>
</dbReference>
<dbReference type="eggNOG" id="KOG0080">
    <property type="taxonomic scope" value="Eukaryota"/>
</dbReference>